<dbReference type="PANTHER" id="PTHR36840:SF1">
    <property type="entry name" value="BLL5714 PROTEIN"/>
    <property type="match status" value="1"/>
</dbReference>
<keyword evidence="1" id="KW-0472">Membrane</keyword>
<keyword evidence="1" id="KW-1133">Transmembrane helix</keyword>
<sequence length="84" mass="9357">MRRLVARGRGEEHRVASPLELLFDLCFVVAVAQAGVQLVHSVAEAHAAEGIANYAMVFFAIWWAWMNLPGSPRRTTTTTCRTGW</sequence>
<keyword evidence="1" id="KW-0812">Transmembrane</keyword>
<keyword evidence="3" id="KW-1185">Reference proteome</keyword>
<feature type="transmembrane region" description="Helical" evidence="1">
    <location>
        <begin position="21"/>
        <end position="39"/>
    </location>
</feature>
<organism evidence="2 3">
    <name type="scientific">Streptomyces scabiei (strain 87.22)</name>
    <dbReference type="NCBI Taxonomy" id="680198"/>
    <lineage>
        <taxon>Bacteria</taxon>
        <taxon>Bacillati</taxon>
        <taxon>Actinomycetota</taxon>
        <taxon>Actinomycetes</taxon>
        <taxon>Kitasatosporales</taxon>
        <taxon>Streptomycetaceae</taxon>
        <taxon>Streptomyces</taxon>
    </lineage>
</organism>
<gene>
    <name evidence="2" type="ordered locus">SCAB_53031</name>
</gene>
<dbReference type="EMBL" id="FN554889">
    <property type="protein sequence ID" value="CBG72338.1"/>
    <property type="molecule type" value="Genomic_DNA"/>
</dbReference>
<evidence type="ECO:0000313" key="3">
    <source>
        <dbReference type="Proteomes" id="UP000001444"/>
    </source>
</evidence>
<evidence type="ECO:0000313" key="2">
    <source>
        <dbReference type="EMBL" id="CBG72338.1"/>
    </source>
</evidence>
<dbReference type="STRING" id="680198.SCAB_53031"/>
<dbReference type="PANTHER" id="PTHR36840">
    <property type="entry name" value="BLL5714 PROTEIN"/>
    <property type="match status" value="1"/>
</dbReference>
<dbReference type="HOGENOM" id="CLU_2526216_0_0_11"/>
<dbReference type="Proteomes" id="UP000001444">
    <property type="component" value="Chromosome"/>
</dbReference>
<dbReference type="KEGG" id="scb:SCAB_53031"/>
<dbReference type="eggNOG" id="COG4292">
    <property type="taxonomic scope" value="Bacteria"/>
</dbReference>
<accession>C9YWF2</accession>
<proteinExistence type="predicted"/>
<protein>
    <submittedName>
        <fullName evidence="2">Putative integral membrane protein</fullName>
    </submittedName>
</protein>
<dbReference type="InterPro" id="IPR010640">
    <property type="entry name" value="Low_temperature_requirement_A"/>
</dbReference>
<reference evidence="2 3" key="1">
    <citation type="journal article" date="2010" name="Mol. Plant Microbe Interact.">
        <title>Streptomyces scabies 87-22 contains a coronafacic acid-like biosynthetic cluster that contributes to plant-microbe interactions.</title>
        <authorList>
            <person name="Bignell D.R."/>
            <person name="Seipke R.F."/>
            <person name="Huguet-Tapia J.C."/>
            <person name="Chambers A.H."/>
            <person name="Parry R.J."/>
            <person name="Loria R."/>
        </authorList>
    </citation>
    <scope>NUCLEOTIDE SEQUENCE [LARGE SCALE GENOMIC DNA]</scope>
    <source>
        <strain evidence="2 3">87.22</strain>
    </source>
</reference>
<name>C9YWF2_STRSW</name>
<feature type="transmembrane region" description="Helical" evidence="1">
    <location>
        <begin position="51"/>
        <end position="68"/>
    </location>
</feature>
<dbReference type="AlphaFoldDB" id="C9YWF2"/>
<dbReference type="Pfam" id="PF06772">
    <property type="entry name" value="LtrA"/>
    <property type="match status" value="1"/>
</dbReference>
<evidence type="ECO:0000256" key="1">
    <source>
        <dbReference type="SAM" id="Phobius"/>
    </source>
</evidence>